<comment type="caution">
    <text evidence="1">The sequence shown here is derived from an EMBL/GenBank/DDBJ whole genome shotgun (WGS) entry which is preliminary data.</text>
</comment>
<organism evidence="1 2">
    <name type="scientific">Eretmocerus hayati</name>
    <dbReference type="NCBI Taxonomy" id="131215"/>
    <lineage>
        <taxon>Eukaryota</taxon>
        <taxon>Metazoa</taxon>
        <taxon>Ecdysozoa</taxon>
        <taxon>Arthropoda</taxon>
        <taxon>Hexapoda</taxon>
        <taxon>Insecta</taxon>
        <taxon>Pterygota</taxon>
        <taxon>Neoptera</taxon>
        <taxon>Endopterygota</taxon>
        <taxon>Hymenoptera</taxon>
        <taxon>Apocrita</taxon>
        <taxon>Proctotrupomorpha</taxon>
        <taxon>Chalcidoidea</taxon>
        <taxon>Aphelinidae</taxon>
        <taxon>Aphelininae</taxon>
        <taxon>Eretmocerus</taxon>
    </lineage>
</organism>
<proteinExistence type="predicted"/>
<keyword evidence="2" id="KW-1185">Reference proteome</keyword>
<reference evidence="1" key="1">
    <citation type="submission" date="2023-04" db="EMBL/GenBank/DDBJ databases">
        <title>A chromosome-level genome assembly of the parasitoid wasp Eretmocerus hayati.</title>
        <authorList>
            <person name="Zhong Y."/>
            <person name="Liu S."/>
            <person name="Liu Y."/>
        </authorList>
    </citation>
    <scope>NUCLEOTIDE SEQUENCE</scope>
    <source>
        <strain evidence="1">ZJU_SS_LIU_2023</strain>
    </source>
</reference>
<protein>
    <submittedName>
        <fullName evidence="1">Uncharacterized protein</fullName>
    </submittedName>
</protein>
<evidence type="ECO:0000313" key="1">
    <source>
        <dbReference type="EMBL" id="KAJ8677360.1"/>
    </source>
</evidence>
<accession>A0ACC2P1T6</accession>
<sequence length="500" mass="55830">MSCSEKPNLRVLELLSNCDDSENQDFVKFIIAPTTWINFDQERKKLIVKYLFPPYEEGENEEELFKGIFKSRAPAPDCWPSFTVAKELGETSTLKGAEQILKEYTKKEKNDEMDEKLKALENTSLDPSSIPSLTQPPSLFAQDTMKGTEICGSFLAPIENGVGPVHHSPTKIVETKCSGIENGAKKRKTRGKQSAGNLKKPSPKKQKTKNRKKNVEQSEKLEQASRESIILSDIDDEDLDISNLSKDVSLSLTEDLTPLNISSSSQNVENCSEPATRIVPAQPNISDADNLKITEDTSNMIPNNALSTSSSDMVEITPIHMNQLAIKKDIEDLKSYHSRRFNSLSQQLSANSNALTEVKNLLKSRETPANGRTVIFLDDVKAQHNLLLPIPTFAEFITFDEKLSGLALKQDLATYFGGMITPLNNGRNSIREILKAFFRKAVLKDNYVALQVPDENVRARLQLDDSLIRDSFSKVVMGVKDWEGGRAERSQKTGDSQDEE</sequence>
<gene>
    <name evidence="1" type="ORF">QAD02_013147</name>
</gene>
<name>A0ACC2P1T6_9HYME</name>
<evidence type="ECO:0000313" key="2">
    <source>
        <dbReference type="Proteomes" id="UP001239111"/>
    </source>
</evidence>
<dbReference type="EMBL" id="CM056742">
    <property type="protein sequence ID" value="KAJ8677360.1"/>
    <property type="molecule type" value="Genomic_DNA"/>
</dbReference>
<dbReference type="Proteomes" id="UP001239111">
    <property type="component" value="Chromosome 2"/>
</dbReference>